<dbReference type="EC" id="3.2.1.52" evidence="3"/>
<evidence type="ECO:0000259" key="6">
    <source>
        <dbReference type="Pfam" id="PF00933"/>
    </source>
</evidence>
<evidence type="ECO:0000256" key="1">
    <source>
        <dbReference type="ARBA" id="ARBA00001231"/>
    </source>
</evidence>
<dbReference type="InterPro" id="IPR001764">
    <property type="entry name" value="Glyco_hydro_3_N"/>
</dbReference>
<evidence type="ECO:0000256" key="2">
    <source>
        <dbReference type="ARBA" id="ARBA00005336"/>
    </source>
</evidence>
<dbReference type="GO" id="GO:0009254">
    <property type="term" value="P:peptidoglycan turnover"/>
    <property type="evidence" value="ECO:0007669"/>
    <property type="project" value="TreeGrafter"/>
</dbReference>
<dbReference type="Gene3D" id="3.20.20.300">
    <property type="entry name" value="Glycoside hydrolase, family 3, N-terminal domain"/>
    <property type="match status" value="1"/>
</dbReference>
<keyword evidence="5" id="KW-0326">Glycosidase</keyword>
<sequence length="356" mass="39905">MSIAESSLPALKDLSLEQKLGQMLLLGFRGKELKPTNPIVAEIEEYHIGGVILFDYDIKLQSGDRNIESPEQVKELTTDLKSHARIPMFVSIDQEGGLVNRLKPEFGFPPTLSHKALGERNDLDFSREHGREIARLVKQTGHNMNFAPCVDLGINKENKAIYGRERCFSDDPEVVALHASAYVRGHKEEGVLTALKHFPGHGSSKEDTHLGMADVTETWQQHEVLPYQRVLDEGLCDMIMTTHIFNRNLDPDYPATLSESILKGMLRDQMGFEGVIISDDLQMKAITAHFGVEDVMKQALTAGVDILAYGNNLDFDPRIASKFVRVAKEMLHDGDITEERIDESVGRILKLKEQIC</sequence>
<dbReference type="RefSeq" id="WP_210512712.1">
    <property type="nucleotide sequence ID" value="NZ_JAFIDN010000009.1"/>
</dbReference>
<dbReference type="AlphaFoldDB" id="A0A8J7UXF0"/>
<dbReference type="GO" id="GO:0005975">
    <property type="term" value="P:carbohydrate metabolic process"/>
    <property type="evidence" value="ECO:0007669"/>
    <property type="project" value="InterPro"/>
</dbReference>
<protein>
    <recommendedName>
        <fullName evidence="3">beta-N-acetylhexosaminidase</fullName>
        <ecNumber evidence="3">3.2.1.52</ecNumber>
    </recommendedName>
</protein>
<keyword evidence="4 7" id="KW-0378">Hydrolase</keyword>
<reference evidence="7" key="1">
    <citation type="submission" date="2021-02" db="EMBL/GenBank/DDBJ databases">
        <title>Natronogracilivirga saccharolytica gen. nov. sp. nov. a new anaerobic, haloalkiliphilic carbohydrate-fermenting bacterium from soda lake and proposing of Cyclonatronumiaceae fam. nov. in the phylum Balneolaeota.</title>
        <authorList>
            <person name="Zhilina T.N."/>
            <person name="Sorokin D.Y."/>
            <person name="Zavarzina D.G."/>
            <person name="Toshchakov S.V."/>
            <person name="Kublanov I.V."/>
        </authorList>
    </citation>
    <scope>NUCLEOTIDE SEQUENCE</scope>
    <source>
        <strain evidence="7">Z-1702</strain>
    </source>
</reference>
<dbReference type="PANTHER" id="PTHR30480">
    <property type="entry name" value="BETA-HEXOSAMINIDASE-RELATED"/>
    <property type="match status" value="1"/>
</dbReference>
<evidence type="ECO:0000313" key="7">
    <source>
        <dbReference type="EMBL" id="MBP3193254.1"/>
    </source>
</evidence>
<dbReference type="GO" id="GO:0004563">
    <property type="term" value="F:beta-N-acetylhexosaminidase activity"/>
    <property type="evidence" value="ECO:0007669"/>
    <property type="project" value="UniProtKB-EC"/>
</dbReference>
<comment type="catalytic activity">
    <reaction evidence="1">
        <text>Hydrolysis of terminal non-reducing N-acetyl-D-hexosamine residues in N-acetyl-beta-D-hexosaminides.</text>
        <dbReference type="EC" id="3.2.1.52"/>
    </reaction>
</comment>
<dbReference type="SUPFAM" id="SSF51445">
    <property type="entry name" value="(Trans)glycosidases"/>
    <property type="match status" value="1"/>
</dbReference>
<evidence type="ECO:0000313" key="8">
    <source>
        <dbReference type="Proteomes" id="UP000673975"/>
    </source>
</evidence>
<gene>
    <name evidence="7" type="ORF">NATSA_11305</name>
</gene>
<accession>A0A8J7UXF0</accession>
<name>A0A8J7UXF0_9BACT</name>
<proteinExistence type="inferred from homology"/>
<evidence type="ECO:0000256" key="4">
    <source>
        <dbReference type="ARBA" id="ARBA00022801"/>
    </source>
</evidence>
<dbReference type="Pfam" id="PF00933">
    <property type="entry name" value="Glyco_hydro_3"/>
    <property type="match status" value="1"/>
</dbReference>
<dbReference type="PANTHER" id="PTHR30480:SF13">
    <property type="entry name" value="BETA-HEXOSAMINIDASE"/>
    <property type="match status" value="1"/>
</dbReference>
<organism evidence="7 8">
    <name type="scientific">Natronogracilivirga saccharolytica</name>
    <dbReference type="NCBI Taxonomy" id="2812953"/>
    <lineage>
        <taxon>Bacteria</taxon>
        <taxon>Pseudomonadati</taxon>
        <taxon>Balneolota</taxon>
        <taxon>Balneolia</taxon>
        <taxon>Balneolales</taxon>
        <taxon>Cyclonatronaceae</taxon>
        <taxon>Natronogracilivirga</taxon>
    </lineage>
</organism>
<dbReference type="Proteomes" id="UP000673975">
    <property type="component" value="Unassembled WGS sequence"/>
</dbReference>
<keyword evidence="8" id="KW-1185">Reference proteome</keyword>
<dbReference type="InterPro" id="IPR050226">
    <property type="entry name" value="NagZ_Beta-hexosaminidase"/>
</dbReference>
<feature type="domain" description="Glycoside hydrolase family 3 N-terminal" evidence="6">
    <location>
        <begin position="16"/>
        <end position="351"/>
    </location>
</feature>
<dbReference type="EMBL" id="JAFIDN010000009">
    <property type="protein sequence ID" value="MBP3193254.1"/>
    <property type="molecule type" value="Genomic_DNA"/>
</dbReference>
<evidence type="ECO:0000256" key="3">
    <source>
        <dbReference type="ARBA" id="ARBA00012663"/>
    </source>
</evidence>
<comment type="caution">
    <text evidence="7">The sequence shown here is derived from an EMBL/GenBank/DDBJ whole genome shotgun (WGS) entry which is preliminary data.</text>
</comment>
<dbReference type="InterPro" id="IPR036962">
    <property type="entry name" value="Glyco_hydro_3_N_sf"/>
</dbReference>
<dbReference type="InterPro" id="IPR017853">
    <property type="entry name" value="GH"/>
</dbReference>
<evidence type="ECO:0000256" key="5">
    <source>
        <dbReference type="ARBA" id="ARBA00023295"/>
    </source>
</evidence>
<comment type="similarity">
    <text evidence="2">Belongs to the glycosyl hydrolase 3 family.</text>
</comment>